<dbReference type="FunFam" id="3.20.20.70:FF:000118">
    <property type="entry name" value="Alpha-galactosidase"/>
    <property type="match status" value="1"/>
</dbReference>
<accession>A0A1J4L3P1</accession>
<dbReference type="InterPro" id="IPR050985">
    <property type="entry name" value="Alpha-glycosidase_related"/>
</dbReference>
<dbReference type="InterPro" id="IPR031704">
    <property type="entry name" value="Glyco_hydro_36_N"/>
</dbReference>
<feature type="domain" description="Glycosyl hydrolase family 36 C-terminal" evidence="6">
    <location>
        <begin position="661"/>
        <end position="738"/>
    </location>
</feature>
<dbReference type="GeneID" id="94831759"/>
<reference evidence="8" key="1">
    <citation type="submission" date="2016-10" db="EMBL/GenBank/DDBJ databases">
        <authorList>
            <person name="Benchimol M."/>
            <person name="Almeida L.G."/>
            <person name="Vasconcelos A.T."/>
            <person name="Perreira-Neves A."/>
            <person name="Rosa I.A."/>
            <person name="Tasca T."/>
            <person name="Bogo M.R."/>
            <person name="de Souza W."/>
        </authorList>
    </citation>
    <scope>NUCLEOTIDE SEQUENCE [LARGE SCALE GENOMIC DNA]</scope>
    <source>
        <strain evidence="8">K</strain>
    </source>
</reference>
<feature type="active site" description="Nucleophile" evidence="5">
    <location>
        <position position="489"/>
    </location>
</feature>
<dbReference type="PROSITE" id="PS00512">
    <property type="entry name" value="ALPHA_GALACTOSIDASE"/>
    <property type="match status" value="1"/>
</dbReference>
<protein>
    <recommendedName>
        <fullName evidence="2">alpha-galactosidase</fullName>
        <ecNumber evidence="2">3.2.1.22</ecNumber>
    </recommendedName>
</protein>
<dbReference type="InterPro" id="IPR031705">
    <property type="entry name" value="Glyco_hydro_36_C"/>
</dbReference>
<evidence type="ECO:0000256" key="3">
    <source>
        <dbReference type="ARBA" id="ARBA00022801"/>
    </source>
</evidence>
<evidence type="ECO:0000313" key="9">
    <source>
        <dbReference type="Proteomes" id="UP000179807"/>
    </source>
</evidence>
<dbReference type="OrthoDB" id="5795902at2759"/>
<dbReference type="EC" id="3.2.1.22" evidence="2"/>
<keyword evidence="3" id="KW-0378">Hydrolase</keyword>
<feature type="active site" description="Proton donor" evidence="5">
    <location>
        <position position="559"/>
    </location>
</feature>
<sequence length="746" mass="85916">MFLLFIQISLSSIKYNTESKVFSLDTKTSSYQIFIGPSDYLIHLYYGERISSEVDYLNKYFLKDFDPNPYEYGFNFTTFTLNEILQEYPSYGTGDFRITCLSGYNHRGISSLRLKYKSHNIQNNIPKPTISGLPHSKSENIDLLDIELFDDFFNATVHLYYAVFEEKDVISRWTTIKNESPYTFTLTKAMSACLDFHDMDYDITTLYARAESERNIETTPLKRGKIVIDSFRGASSHQHNPFVLLSSKKADEKNGNVIGMTLVYSGNFAIEAEVDQSEQTRVTIGINPNQFRFLVNSGETFTTPEALIVFSKNGFGELSRKMHHFTIDHIMQSEWKKKQRPVLINSWEAAYFDFDDEKIVKIAEEASKLGIELFVLDDGWFGHRDNDSSSLGDWFVNPNKIKNGMTDLVNKINALNMKFGLWFEPEMISEDSELFKAHPEYAMRIPDREPLLSRRQLVLYFTNKAVIDNIFEQMCSILNSSNIEYIKWDMNRHITDLYAAELPPEQQAEIFHRYILGVYDLLERITTTFPHLLIEGCSGGGGRFDLGMLYYSPQFWASDDTDPIERLKIQFGTSLAYPISAIGAHVSVSPNHQTKRETSIKTRAVVAMSGTFGYELDVTKLNQSDKDEIIQQVKDYHKYYQLINHGDLYRLMSPFESHYCCAWMFVNDDKSKALLNIVKIMIRPNAPEIIIKLDGLDPEKNYEIAELYPERVFKGATLMRAGIAVPKDLGDFKAFQYEINAIQNSE</sequence>
<dbReference type="Pfam" id="PF16874">
    <property type="entry name" value="Glyco_hydro_36C"/>
    <property type="match status" value="1"/>
</dbReference>
<dbReference type="PIRSF" id="PIRSF005536">
    <property type="entry name" value="Agal"/>
    <property type="match status" value="1"/>
</dbReference>
<comment type="caution">
    <text evidence="8">The sequence shown here is derived from an EMBL/GenBank/DDBJ whole genome shotgun (WGS) entry which is preliminary data.</text>
</comment>
<evidence type="ECO:0000256" key="4">
    <source>
        <dbReference type="ARBA" id="ARBA00023295"/>
    </source>
</evidence>
<dbReference type="Gene3D" id="3.20.20.70">
    <property type="entry name" value="Aldolase class I"/>
    <property type="match status" value="1"/>
</dbReference>
<gene>
    <name evidence="8" type="primary">agaR</name>
    <name evidence="8" type="ORF">TRFO_13132</name>
</gene>
<evidence type="ECO:0000256" key="1">
    <source>
        <dbReference type="ARBA" id="ARBA00001255"/>
    </source>
</evidence>
<dbReference type="PANTHER" id="PTHR43053:SF3">
    <property type="entry name" value="ALPHA-GALACTOSIDASE C-RELATED"/>
    <property type="match status" value="1"/>
</dbReference>
<dbReference type="RefSeq" id="XP_068369677.1">
    <property type="nucleotide sequence ID" value="XM_068497055.1"/>
</dbReference>
<dbReference type="InterPro" id="IPR000111">
    <property type="entry name" value="Glyco_hydro_27/36_CS"/>
</dbReference>
<keyword evidence="4" id="KW-0326">Glycosidase</keyword>
<dbReference type="Proteomes" id="UP000179807">
    <property type="component" value="Unassembled WGS sequence"/>
</dbReference>
<evidence type="ECO:0000256" key="5">
    <source>
        <dbReference type="PIRSR" id="PIRSR005536-1"/>
    </source>
</evidence>
<dbReference type="CDD" id="cd14791">
    <property type="entry name" value="GH36"/>
    <property type="match status" value="1"/>
</dbReference>
<dbReference type="PANTHER" id="PTHR43053">
    <property type="entry name" value="GLYCOSIDASE FAMILY 31"/>
    <property type="match status" value="1"/>
</dbReference>
<name>A0A1J4L3P1_9EUKA</name>
<dbReference type="GO" id="GO:0016052">
    <property type="term" value="P:carbohydrate catabolic process"/>
    <property type="evidence" value="ECO:0007669"/>
    <property type="project" value="InterPro"/>
</dbReference>
<proteinExistence type="predicted"/>
<keyword evidence="9" id="KW-1185">Reference proteome</keyword>
<dbReference type="AlphaFoldDB" id="A0A1J4L3P1"/>
<comment type="catalytic activity">
    <reaction evidence="1">
        <text>Hydrolysis of terminal, non-reducing alpha-D-galactose residues in alpha-D-galactosides, including galactose oligosaccharides, galactomannans and galactolipids.</text>
        <dbReference type="EC" id="3.2.1.22"/>
    </reaction>
</comment>
<dbReference type="InterPro" id="IPR013785">
    <property type="entry name" value="Aldolase_TIM"/>
</dbReference>
<dbReference type="Pfam" id="PF16875">
    <property type="entry name" value="Glyco_hydro_36N"/>
    <property type="match status" value="1"/>
</dbReference>
<dbReference type="VEuPathDB" id="TrichDB:TRFO_13132"/>
<dbReference type="Gene3D" id="2.70.98.60">
    <property type="entry name" value="alpha-galactosidase from lactobacil brevis"/>
    <property type="match status" value="1"/>
</dbReference>
<evidence type="ECO:0000259" key="6">
    <source>
        <dbReference type="Pfam" id="PF16874"/>
    </source>
</evidence>
<dbReference type="Gene3D" id="2.60.40.1180">
    <property type="entry name" value="Golgi alpha-mannosidase II"/>
    <property type="match status" value="1"/>
</dbReference>
<dbReference type="EMBL" id="MLAK01000100">
    <property type="protein sequence ID" value="OHT16541.1"/>
    <property type="molecule type" value="Genomic_DNA"/>
</dbReference>
<organism evidence="8 9">
    <name type="scientific">Tritrichomonas foetus</name>
    <dbReference type="NCBI Taxonomy" id="1144522"/>
    <lineage>
        <taxon>Eukaryota</taxon>
        <taxon>Metamonada</taxon>
        <taxon>Parabasalia</taxon>
        <taxon>Tritrichomonadida</taxon>
        <taxon>Tritrichomonadidae</taxon>
        <taxon>Tritrichomonas</taxon>
    </lineage>
</organism>
<dbReference type="InterPro" id="IPR013780">
    <property type="entry name" value="Glyco_hydro_b"/>
</dbReference>
<dbReference type="GO" id="GO:0004557">
    <property type="term" value="F:alpha-galactosidase activity"/>
    <property type="evidence" value="ECO:0007669"/>
    <property type="project" value="UniProtKB-EC"/>
</dbReference>
<dbReference type="InterPro" id="IPR002252">
    <property type="entry name" value="Glyco_hydro_36"/>
</dbReference>
<evidence type="ECO:0000259" key="7">
    <source>
        <dbReference type="Pfam" id="PF16875"/>
    </source>
</evidence>
<dbReference type="InterPro" id="IPR017853">
    <property type="entry name" value="GH"/>
</dbReference>
<dbReference type="InterPro" id="IPR038417">
    <property type="entry name" value="Alpga-gal_N_sf"/>
</dbReference>
<evidence type="ECO:0000256" key="2">
    <source>
        <dbReference type="ARBA" id="ARBA00012755"/>
    </source>
</evidence>
<feature type="domain" description="Glycosyl hydrolase family 36 N-terminal" evidence="7">
    <location>
        <begin position="40"/>
        <end position="292"/>
    </location>
</feature>
<evidence type="ECO:0000313" key="8">
    <source>
        <dbReference type="EMBL" id="OHT16541.1"/>
    </source>
</evidence>
<dbReference type="Pfam" id="PF02065">
    <property type="entry name" value="Melibiase"/>
    <property type="match status" value="1"/>
</dbReference>
<dbReference type="PRINTS" id="PR00743">
    <property type="entry name" value="GLHYDRLASE36"/>
</dbReference>
<dbReference type="SUPFAM" id="SSF51445">
    <property type="entry name" value="(Trans)glycosidases"/>
    <property type="match status" value="1"/>
</dbReference>